<gene>
    <name evidence="2" type="ORF">F53441_9839</name>
</gene>
<feature type="compositionally biased region" description="Polar residues" evidence="1">
    <location>
        <begin position="217"/>
        <end position="227"/>
    </location>
</feature>
<proteinExistence type="predicted"/>
<feature type="region of interest" description="Disordered" evidence="1">
    <location>
        <begin position="1"/>
        <end position="35"/>
    </location>
</feature>
<feature type="compositionally biased region" description="Basic and acidic residues" evidence="1">
    <location>
        <begin position="355"/>
        <end position="368"/>
    </location>
</feature>
<dbReference type="EMBL" id="JAADJG010000453">
    <property type="protein sequence ID" value="KAF4446534.1"/>
    <property type="molecule type" value="Genomic_DNA"/>
</dbReference>
<feature type="region of interest" description="Disordered" evidence="1">
    <location>
        <begin position="329"/>
        <end position="389"/>
    </location>
</feature>
<evidence type="ECO:0000313" key="2">
    <source>
        <dbReference type="EMBL" id="KAF4446534.1"/>
    </source>
</evidence>
<feature type="compositionally biased region" description="Polar residues" evidence="1">
    <location>
        <begin position="329"/>
        <end position="339"/>
    </location>
</feature>
<keyword evidence="3" id="KW-1185">Reference proteome</keyword>
<sequence length="389" mass="44044">MSAEQPPKGVPSTQREKDLSAKLEEAESKNHAHAQREAKLLAQLLEAKTTLLEASQQREHQLSIQLKEKMAELEVSHKRERQTLTEIEKLTSKFEAFKRRADDPSTELLEKEAALVASRQQGRQLSMELQNVRNDFASCRYRRRDQDNELLEAKSDLKQSKEFVKMQSGQLQEAEKKTGELSEELKQAKQAMISNGVEQDEKYQRLWFKYNKLLESNSNKQPQQPSMPSFPAPQPQSIPSNFGPDQSNQHTQERRFVFNFGNKMLPQTAADAELTKQLSGNTGPSTATKFGEVSTIQSRGMQSLSFNELHQQKGGFGFTGTPLTAASLSFSSPKLSQEAQNKEHQNAQVNTAAGHDNEKQKVGQENKRRQQNQPQRGSWGPKRSKKAWP</sequence>
<organism evidence="2 3">
    <name type="scientific">Fusarium austroafricanum</name>
    <dbReference type="NCBI Taxonomy" id="2364996"/>
    <lineage>
        <taxon>Eukaryota</taxon>
        <taxon>Fungi</taxon>
        <taxon>Dikarya</taxon>
        <taxon>Ascomycota</taxon>
        <taxon>Pezizomycotina</taxon>
        <taxon>Sordariomycetes</taxon>
        <taxon>Hypocreomycetidae</taxon>
        <taxon>Hypocreales</taxon>
        <taxon>Nectriaceae</taxon>
        <taxon>Fusarium</taxon>
        <taxon>Fusarium concolor species complex</taxon>
    </lineage>
</organism>
<comment type="caution">
    <text evidence="2">The sequence shown here is derived from an EMBL/GenBank/DDBJ whole genome shotgun (WGS) entry which is preliminary data.</text>
</comment>
<feature type="region of interest" description="Disordered" evidence="1">
    <location>
        <begin position="217"/>
        <end position="249"/>
    </location>
</feature>
<reference evidence="2" key="1">
    <citation type="submission" date="2020-01" db="EMBL/GenBank/DDBJ databases">
        <title>Identification and distribution of gene clusters putatively required for synthesis of sphingolipid metabolism inhibitors in phylogenetically diverse species of the filamentous fungus Fusarium.</title>
        <authorList>
            <person name="Kim H.-S."/>
            <person name="Busman M."/>
            <person name="Brown D.W."/>
            <person name="Divon H."/>
            <person name="Uhlig S."/>
            <person name="Proctor R.H."/>
        </authorList>
    </citation>
    <scope>NUCLEOTIDE SEQUENCE</scope>
    <source>
        <strain evidence="2">NRRL 53441</strain>
    </source>
</reference>
<evidence type="ECO:0000313" key="3">
    <source>
        <dbReference type="Proteomes" id="UP000605986"/>
    </source>
</evidence>
<feature type="compositionally biased region" description="Polar residues" evidence="1">
    <location>
        <begin position="237"/>
        <end position="249"/>
    </location>
</feature>
<dbReference type="AlphaFoldDB" id="A0A8H4NPV1"/>
<dbReference type="Proteomes" id="UP000605986">
    <property type="component" value="Unassembled WGS sequence"/>
</dbReference>
<feature type="compositionally biased region" description="Basic and acidic residues" evidence="1">
    <location>
        <begin position="14"/>
        <end position="35"/>
    </location>
</feature>
<evidence type="ECO:0000256" key="1">
    <source>
        <dbReference type="SAM" id="MobiDB-lite"/>
    </source>
</evidence>
<protein>
    <submittedName>
        <fullName evidence="2">Uncharacterized protein</fullName>
    </submittedName>
</protein>
<name>A0A8H4NPV1_9HYPO</name>
<dbReference type="OrthoDB" id="5085888at2759"/>
<accession>A0A8H4NPV1</accession>